<gene>
    <name evidence="2" type="ORF">U14_04776</name>
</gene>
<dbReference type="InterPro" id="IPR003425">
    <property type="entry name" value="CCB3/YggT"/>
</dbReference>
<sequence length="202" mass="23379">MNPLIGLANLIDLALEVYIWIIFIAVILSWIPRSTMNPNTAKIARFFDRATEPVFTFFRKVCRLDRFSSPIDIAPLIVILAIYFFRMFVVQSMRNMNPLGNLLHALFYTVYFLLNIYFWIVAFAAVVVVAACFWPHHPIAQIRIPLLDRLTRPVFEFFRRVLHSPLEIHIQNAAMPLDAAPFLSLLAIYLLKRLLLALTMSV</sequence>
<dbReference type="GO" id="GO:0016020">
    <property type="term" value="C:membrane"/>
    <property type="evidence" value="ECO:0007669"/>
    <property type="project" value="InterPro"/>
</dbReference>
<proteinExistence type="predicted"/>
<protein>
    <submittedName>
        <fullName evidence="2">Yggt family protein</fullName>
    </submittedName>
</protein>
<dbReference type="EMBL" id="DF820459">
    <property type="protein sequence ID" value="GAK53511.1"/>
    <property type="molecule type" value="Genomic_DNA"/>
</dbReference>
<feature type="transmembrane region" description="Helical" evidence="1">
    <location>
        <begin position="67"/>
        <end position="85"/>
    </location>
</feature>
<keyword evidence="3" id="KW-1185">Reference proteome</keyword>
<evidence type="ECO:0000256" key="1">
    <source>
        <dbReference type="SAM" id="Phobius"/>
    </source>
</evidence>
<keyword evidence="1" id="KW-1133">Transmembrane helix</keyword>
<dbReference type="AlphaFoldDB" id="A0A0S6W156"/>
<accession>A0A0S6W156</accession>
<feature type="transmembrane region" description="Helical" evidence="1">
    <location>
        <begin position="6"/>
        <end position="31"/>
    </location>
</feature>
<reference evidence="2" key="1">
    <citation type="journal article" date="2015" name="PeerJ">
        <title>First genomic representation of candidate bacterial phylum KSB3 points to enhanced environmental sensing as a trigger of wastewater bulking.</title>
        <authorList>
            <person name="Sekiguchi Y."/>
            <person name="Ohashi A."/>
            <person name="Parks D.H."/>
            <person name="Yamauchi T."/>
            <person name="Tyson G.W."/>
            <person name="Hugenholtz P."/>
        </authorList>
    </citation>
    <scope>NUCLEOTIDE SEQUENCE [LARGE SCALE GENOMIC DNA]</scope>
</reference>
<evidence type="ECO:0000313" key="3">
    <source>
        <dbReference type="Proteomes" id="UP000030700"/>
    </source>
</evidence>
<feature type="transmembrane region" description="Helical" evidence="1">
    <location>
        <begin position="105"/>
        <end position="134"/>
    </location>
</feature>
<organism evidence="2">
    <name type="scientific">Candidatus Moduliflexus flocculans</name>
    <dbReference type="NCBI Taxonomy" id="1499966"/>
    <lineage>
        <taxon>Bacteria</taxon>
        <taxon>Candidatus Moduliflexota</taxon>
        <taxon>Candidatus Moduliflexia</taxon>
        <taxon>Candidatus Moduliflexales</taxon>
        <taxon>Candidatus Moduliflexaceae</taxon>
    </lineage>
</organism>
<dbReference type="STRING" id="1499966.U14_04776"/>
<dbReference type="Pfam" id="PF02325">
    <property type="entry name" value="CCB3_YggT"/>
    <property type="match status" value="2"/>
</dbReference>
<dbReference type="HOGENOM" id="CLU_1352416_0_0_0"/>
<evidence type="ECO:0000313" key="2">
    <source>
        <dbReference type="EMBL" id="GAK53511.1"/>
    </source>
</evidence>
<keyword evidence="1" id="KW-0472">Membrane</keyword>
<keyword evidence="1" id="KW-0812">Transmembrane</keyword>
<dbReference type="Proteomes" id="UP000030700">
    <property type="component" value="Unassembled WGS sequence"/>
</dbReference>
<name>A0A0S6W156_9BACT</name>